<feature type="domain" description="Methylated-DNA-[protein]-cysteine S-methyltransferase DNA binding" evidence="7">
    <location>
        <begin position="71"/>
        <end position="149"/>
    </location>
</feature>
<dbReference type="InterPro" id="IPR036631">
    <property type="entry name" value="MGMT_N_sf"/>
</dbReference>
<dbReference type="CDD" id="cd06445">
    <property type="entry name" value="ATase"/>
    <property type="match status" value="1"/>
</dbReference>
<dbReference type="GO" id="GO:0032259">
    <property type="term" value="P:methylation"/>
    <property type="evidence" value="ECO:0007669"/>
    <property type="project" value="UniProtKB-KW"/>
</dbReference>
<dbReference type="Gene3D" id="3.30.160.70">
    <property type="entry name" value="Methylated DNA-protein cysteine methyltransferase domain"/>
    <property type="match status" value="1"/>
</dbReference>
<dbReference type="RefSeq" id="WP_337694004.1">
    <property type="nucleotide sequence ID" value="NZ_JBBEGN010000002.1"/>
</dbReference>
<proteinExistence type="predicted"/>
<dbReference type="GO" id="GO:0003908">
    <property type="term" value="F:methylated-DNA-[protein]-cysteine S-methyltransferase activity"/>
    <property type="evidence" value="ECO:0007669"/>
    <property type="project" value="UniProtKB-EC"/>
</dbReference>
<dbReference type="PANTHER" id="PTHR10815">
    <property type="entry name" value="METHYLATED-DNA--PROTEIN-CYSTEINE METHYLTRANSFERASE"/>
    <property type="match status" value="1"/>
</dbReference>
<evidence type="ECO:0000313" key="9">
    <source>
        <dbReference type="EMBL" id="MEJ2867398.1"/>
    </source>
</evidence>
<evidence type="ECO:0000256" key="3">
    <source>
        <dbReference type="ARBA" id="ARBA00022679"/>
    </source>
</evidence>
<dbReference type="InterPro" id="IPR001497">
    <property type="entry name" value="MethylDNA_cys_MeTrfase_AS"/>
</dbReference>
<dbReference type="SUPFAM" id="SSF53155">
    <property type="entry name" value="Methylated DNA-protein cysteine methyltransferase domain"/>
    <property type="match status" value="1"/>
</dbReference>
<dbReference type="Pfam" id="PF02870">
    <property type="entry name" value="Methyltransf_1N"/>
    <property type="match status" value="1"/>
</dbReference>
<dbReference type="InterPro" id="IPR008332">
    <property type="entry name" value="MethylG_MeTrfase_N"/>
</dbReference>
<gene>
    <name evidence="9" type="ORF">WCD74_06440</name>
</gene>
<dbReference type="PROSITE" id="PS00374">
    <property type="entry name" value="MGMT"/>
    <property type="match status" value="1"/>
</dbReference>
<dbReference type="Gene3D" id="1.10.10.10">
    <property type="entry name" value="Winged helix-like DNA-binding domain superfamily/Winged helix DNA-binding domain"/>
    <property type="match status" value="1"/>
</dbReference>
<keyword evidence="10" id="KW-1185">Reference proteome</keyword>
<evidence type="ECO:0000256" key="2">
    <source>
        <dbReference type="ARBA" id="ARBA00022603"/>
    </source>
</evidence>
<keyword evidence="5" id="KW-0234">DNA repair</keyword>
<dbReference type="NCBIfam" id="TIGR00589">
    <property type="entry name" value="ogt"/>
    <property type="match status" value="1"/>
</dbReference>
<sequence>MSVVHETRIGPLYLAASGAGLSLVGFTEPETDGPDDEAVLDLARQEIDAYLDGGLREFTVPVDLSGTSGAHRRVLAGLDDVGWGSTITYGALATKVGLPLSDSRRVGGAMARNPVAIVVPCHRVVGADGSLTGYAGGLGTKRTLLDLEAADVMLF</sequence>
<evidence type="ECO:0000313" key="10">
    <source>
        <dbReference type="Proteomes" id="UP001385809"/>
    </source>
</evidence>
<reference evidence="9 10" key="1">
    <citation type="submission" date="2024-03" db="EMBL/GenBank/DDBJ databases">
        <title>Actinomycetospora sp. OC33-EN08, a novel actinomycete isolated from wild orchid (Aerides multiflora).</title>
        <authorList>
            <person name="Suriyachadkun C."/>
        </authorList>
    </citation>
    <scope>NUCLEOTIDE SEQUENCE [LARGE SCALE GENOMIC DNA]</scope>
    <source>
        <strain evidence="9 10">OC33-EN08</strain>
    </source>
</reference>
<keyword evidence="4" id="KW-0227">DNA damage</keyword>
<comment type="caution">
    <text evidence="9">The sequence shown here is derived from an EMBL/GenBank/DDBJ whole genome shotgun (WGS) entry which is preliminary data.</text>
</comment>
<keyword evidence="3 9" id="KW-0808">Transferase</keyword>
<evidence type="ECO:0000259" key="7">
    <source>
        <dbReference type="Pfam" id="PF01035"/>
    </source>
</evidence>
<dbReference type="Pfam" id="PF01035">
    <property type="entry name" value="DNA_binding_1"/>
    <property type="match status" value="1"/>
</dbReference>
<name>A0ABU8MLU8_9PSEU</name>
<dbReference type="SUPFAM" id="SSF46767">
    <property type="entry name" value="Methylated DNA-protein cysteine methyltransferase, C-terminal domain"/>
    <property type="match status" value="1"/>
</dbReference>
<accession>A0ABU8MLU8</accession>
<dbReference type="InterPro" id="IPR014048">
    <property type="entry name" value="MethylDNA_cys_MeTrfase_DNA-bd"/>
</dbReference>
<evidence type="ECO:0000256" key="6">
    <source>
        <dbReference type="ARBA" id="ARBA00049348"/>
    </source>
</evidence>
<protein>
    <submittedName>
        <fullName evidence="9">Methylated-DNA--[protein]-cysteine S-methyltransferase</fullName>
        <ecNumber evidence="9">2.1.1.63</ecNumber>
    </submittedName>
</protein>
<evidence type="ECO:0000256" key="1">
    <source>
        <dbReference type="ARBA" id="ARBA00001286"/>
    </source>
</evidence>
<evidence type="ECO:0000256" key="4">
    <source>
        <dbReference type="ARBA" id="ARBA00022763"/>
    </source>
</evidence>
<comment type="catalytic activity">
    <reaction evidence="6">
        <text>a 6-O-methyl-2'-deoxyguanosine in DNA + L-cysteinyl-[protein] = S-methyl-L-cysteinyl-[protein] + a 2'-deoxyguanosine in DNA</text>
        <dbReference type="Rhea" id="RHEA:24000"/>
        <dbReference type="Rhea" id="RHEA-COMP:10131"/>
        <dbReference type="Rhea" id="RHEA-COMP:10132"/>
        <dbReference type="Rhea" id="RHEA-COMP:11367"/>
        <dbReference type="Rhea" id="RHEA-COMP:11368"/>
        <dbReference type="ChEBI" id="CHEBI:29950"/>
        <dbReference type="ChEBI" id="CHEBI:82612"/>
        <dbReference type="ChEBI" id="CHEBI:85445"/>
        <dbReference type="ChEBI" id="CHEBI:85448"/>
        <dbReference type="EC" id="2.1.1.63"/>
    </reaction>
</comment>
<evidence type="ECO:0000256" key="5">
    <source>
        <dbReference type="ARBA" id="ARBA00023204"/>
    </source>
</evidence>
<dbReference type="Proteomes" id="UP001385809">
    <property type="component" value="Unassembled WGS sequence"/>
</dbReference>
<dbReference type="InterPro" id="IPR036217">
    <property type="entry name" value="MethylDNA_cys_MeTrfase_DNAb"/>
</dbReference>
<organism evidence="9 10">
    <name type="scientific">Actinomycetospora aurantiaca</name>
    <dbReference type="NCBI Taxonomy" id="3129233"/>
    <lineage>
        <taxon>Bacteria</taxon>
        <taxon>Bacillati</taxon>
        <taxon>Actinomycetota</taxon>
        <taxon>Actinomycetes</taxon>
        <taxon>Pseudonocardiales</taxon>
        <taxon>Pseudonocardiaceae</taxon>
        <taxon>Actinomycetospora</taxon>
    </lineage>
</organism>
<dbReference type="PANTHER" id="PTHR10815:SF13">
    <property type="entry name" value="METHYLATED-DNA--PROTEIN-CYSTEINE METHYLTRANSFERASE"/>
    <property type="match status" value="1"/>
</dbReference>
<dbReference type="InterPro" id="IPR036388">
    <property type="entry name" value="WH-like_DNA-bd_sf"/>
</dbReference>
<dbReference type="EMBL" id="JBBEGN010000002">
    <property type="protein sequence ID" value="MEJ2867398.1"/>
    <property type="molecule type" value="Genomic_DNA"/>
</dbReference>
<feature type="domain" description="Methylguanine DNA methyltransferase ribonuclease-like" evidence="8">
    <location>
        <begin position="6"/>
        <end position="64"/>
    </location>
</feature>
<dbReference type="EC" id="2.1.1.63" evidence="9"/>
<keyword evidence="2 9" id="KW-0489">Methyltransferase</keyword>
<evidence type="ECO:0000259" key="8">
    <source>
        <dbReference type="Pfam" id="PF02870"/>
    </source>
</evidence>
<comment type="catalytic activity">
    <reaction evidence="1">
        <text>a 4-O-methyl-thymidine in DNA + L-cysteinyl-[protein] = a thymidine in DNA + S-methyl-L-cysteinyl-[protein]</text>
        <dbReference type="Rhea" id="RHEA:53428"/>
        <dbReference type="Rhea" id="RHEA-COMP:10131"/>
        <dbReference type="Rhea" id="RHEA-COMP:10132"/>
        <dbReference type="Rhea" id="RHEA-COMP:13555"/>
        <dbReference type="Rhea" id="RHEA-COMP:13556"/>
        <dbReference type="ChEBI" id="CHEBI:29950"/>
        <dbReference type="ChEBI" id="CHEBI:82612"/>
        <dbReference type="ChEBI" id="CHEBI:137386"/>
        <dbReference type="ChEBI" id="CHEBI:137387"/>
        <dbReference type="EC" id="2.1.1.63"/>
    </reaction>
</comment>